<dbReference type="SUPFAM" id="SSF51419">
    <property type="entry name" value="PLP-binding barrel"/>
    <property type="match status" value="1"/>
</dbReference>
<dbReference type="InterPro" id="IPR042208">
    <property type="entry name" value="D-ser_dehydrat-like_sf"/>
</dbReference>
<gene>
    <name evidence="4" type="ordered locus">Amet_1708</name>
</gene>
<dbReference type="InterPro" id="IPR001608">
    <property type="entry name" value="Ala_racemase_N"/>
</dbReference>
<dbReference type="eggNOG" id="COG3616">
    <property type="taxonomic scope" value="Bacteria"/>
</dbReference>
<evidence type="ECO:0000256" key="1">
    <source>
        <dbReference type="ARBA" id="ARBA00005323"/>
    </source>
</evidence>
<accession>A6TNW6</accession>
<dbReference type="Pfam" id="PF14031">
    <property type="entry name" value="D-ser_dehydrat"/>
    <property type="match status" value="1"/>
</dbReference>
<dbReference type="InterPro" id="IPR026956">
    <property type="entry name" value="D-ser_dehydrat-like_dom"/>
</dbReference>
<reference evidence="5" key="1">
    <citation type="journal article" date="2016" name="Genome Announc.">
        <title>Complete genome sequence of Alkaliphilus metalliredigens strain QYMF, an alkaliphilic and metal-reducing bacterium isolated from borax-contaminated leachate ponds.</title>
        <authorList>
            <person name="Hwang C."/>
            <person name="Copeland A."/>
            <person name="Lucas S."/>
            <person name="Lapidus A."/>
            <person name="Barry K."/>
            <person name="Detter J.C."/>
            <person name="Glavina Del Rio T."/>
            <person name="Hammon N."/>
            <person name="Israni S."/>
            <person name="Dalin E."/>
            <person name="Tice H."/>
            <person name="Pitluck S."/>
            <person name="Chertkov O."/>
            <person name="Brettin T."/>
            <person name="Bruce D."/>
            <person name="Han C."/>
            <person name="Schmutz J."/>
            <person name="Larimer F."/>
            <person name="Land M.L."/>
            <person name="Hauser L."/>
            <person name="Kyrpides N."/>
            <person name="Mikhailova N."/>
            <person name="Ye Q."/>
            <person name="Zhou J."/>
            <person name="Richardson P."/>
            <person name="Fields M.W."/>
        </authorList>
    </citation>
    <scope>NUCLEOTIDE SEQUENCE [LARGE SCALE GENOMIC DNA]</scope>
    <source>
        <strain evidence="5">QYMF</strain>
    </source>
</reference>
<dbReference type="PANTHER" id="PTHR28004">
    <property type="entry name" value="ZGC:162816-RELATED"/>
    <property type="match status" value="1"/>
</dbReference>
<organism evidence="4 5">
    <name type="scientific">Alkaliphilus metalliredigens (strain QYMF)</name>
    <dbReference type="NCBI Taxonomy" id="293826"/>
    <lineage>
        <taxon>Bacteria</taxon>
        <taxon>Bacillati</taxon>
        <taxon>Bacillota</taxon>
        <taxon>Clostridia</taxon>
        <taxon>Peptostreptococcales</taxon>
        <taxon>Natronincolaceae</taxon>
        <taxon>Alkaliphilus</taxon>
    </lineage>
</organism>
<name>A6TNW6_ALKMQ</name>
<sequence>MNIKDLDTPCLVVDLDQLEKNIEEMGVLAKDHGVALWPMVKTHKSEYIVKKQLENGAEGVLAAKLGEAEKMVEAGAKKVMMAYPIIGEGKLKRLVALTEKAEVFCSIDSLEVAEILNEKAITEGIVFQCIILIDSGLKRLGIAPHEVKKFYNSLARLQGIKIVGVGTHGGHVYGAMNTESVMKAGEEEKQSVLKASEILEGLGVTCHIIALGSTPTVMVMESYKGIKQIRPGNYVFYDAIQVALGVVPLENCALRLLTTVLSVPEAGRAIIDGGSKMLGLDAGAHGNTNIRGYGIVKEKPWIVVQGLSEELGKLSYHPDEVNLKVGERLEIIPNHACSVANLVEKIYGVRNNEVVEEIIVTARGLSQ</sequence>
<evidence type="ECO:0000256" key="2">
    <source>
        <dbReference type="ARBA" id="ARBA00023239"/>
    </source>
</evidence>
<dbReference type="GO" id="GO:0008721">
    <property type="term" value="F:D-serine ammonia-lyase activity"/>
    <property type="evidence" value="ECO:0007669"/>
    <property type="project" value="TreeGrafter"/>
</dbReference>
<evidence type="ECO:0000313" key="4">
    <source>
        <dbReference type="EMBL" id="ABR47884.1"/>
    </source>
</evidence>
<dbReference type="STRING" id="293826.Amet_1708"/>
<dbReference type="RefSeq" id="WP_012062922.1">
    <property type="nucleotide sequence ID" value="NC_009633.1"/>
</dbReference>
<comment type="similarity">
    <text evidence="1">Belongs to the DSD1 family.</text>
</comment>
<proteinExistence type="inferred from homology"/>
<evidence type="ECO:0000313" key="5">
    <source>
        <dbReference type="Proteomes" id="UP000001572"/>
    </source>
</evidence>
<dbReference type="AlphaFoldDB" id="A6TNW6"/>
<dbReference type="GO" id="GO:0036088">
    <property type="term" value="P:D-serine catabolic process"/>
    <property type="evidence" value="ECO:0007669"/>
    <property type="project" value="TreeGrafter"/>
</dbReference>
<keyword evidence="2" id="KW-0456">Lyase</keyword>
<evidence type="ECO:0000259" key="3">
    <source>
        <dbReference type="SMART" id="SM01119"/>
    </source>
</evidence>
<dbReference type="SMART" id="SM01119">
    <property type="entry name" value="D-ser_dehydrat"/>
    <property type="match status" value="1"/>
</dbReference>
<dbReference type="KEGG" id="amt:Amet_1708"/>
<dbReference type="Gene3D" id="3.20.20.10">
    <property type="entry name" value="Alanine racemase"/>
    <property type="match status" value="1"/>
</dbReference>
<dbReference type="PANTHER" id="PTHR28004:SF2">
    <property type="entry name" value="D-SERINE DEHYDRATASE"/>
    <property type="match status" value="1"/>
</dbReference>
<dbReference type="OrthoDB" id="9788869at2"/>
<dbReference type="InterPro" id="IPR029066">
    <property type="entry name" value="PLP-binding_barrel"/>
</dbReference>
<dbReference type="InterPro" id="IPR051466">
    <property type="entry name" value="D-amino_acid_metab_enzyme"/>
</dbReference>
<keyword evidence="5" id="KW-1185">Reference proteome</keyword>
<dbReference type="HOGENOM" id="CLU_031639_2_1_9"/>
<protein>
    <submittedName>
        <fullName evidence="4">Alanine racemase domain protein</fullName>
    </submittedName>
</protein>
<dbReference type="EMBL" id="CP000724">
    <property type="protein sequence ID" value="ABR47884.1"/>
    <property type="molecule type" value="Genomic_DNA"/>
</dbReference>
<dbReference type="Proteomes" id="UP000001572">
    <property type="component" value="Chromosome"/>
</dbReference>
<dbReference type="Gene3D" id="2.40.37.20">
    <property type="entry name" value="D-serine dehydratase-like domain"/>
    <property type="match status" value="1"/>
</dbReference>
<feature type="domain" description="D-serine dehydratase-like" evidence="3">
    <location>
        <begin position="253"/>
        <end position="350"/>
    </location>
</feature>
<dbReference type="Pfam" id="PF01168">
    <property type="entry name" value="Ala_racemase_N"/>
    <property type="match status" value="1"/>
</dbReference>